<feature type="region of interest" description="Disordered" evidence="1">
    <location>
        <begin position="31"/>
        <end position="92"/>
    </location>
</feature>
<accession>A0A8T3VMZ9</accession>
<reference evidence="3" key="1">
    <citation type="submission" date="2019-04" db="EMBL/GenBank/DDBJ databases">
        <title>Evolution of Biomass-Degrading Anaerobic Consortia Revealed by Metagenomics.</title>
        <authorList>
            <person name="Peng X."/>
        </authorList>
    </citation>
    <scope>NUCLEOTIDE SEQUENCE</scope>
    <source>
        <strain evidence="3">SIG14</strain>
    </source>
</reference>
<sequence>MAIFCLFFIAIGGVSASDALDMSNNPDNSNILSDSIDSESEESVGNSYTNQLSNEATSSLGSSAADASNDASSTLTEGEEDNSHEAIFEDTNSSSSTVKTATSITVSKTKIYSGTPIVITLKDKNGKVLSGKKVQISVPSKKRVFTMTTDSKGKVKLNYHKIGTFKTIIQFKGDKSFSAFKITKYIKVLKSGTSLKVKNTTVPRSTPLIVTLVNKKSGNAISGKKIKFRIPTFNNKTYRIATNSKGQAKLFVTTKKSFSVIISYAGNDNLYKSSTKAYVKPIKCKTALSYSSTSLEYGEDFVVNLKKSNGDPVKNKKLIVKVTNKNVTYNLKTNSNGKAIVPIKYLGTLKMKISFPGNDMFVKSSTSANLTVEKGSTKIKGSDDSVGKGFNYYITLKNSAGKALANKKVTITFNDKTFTKTTNSKGQVSLLMNYKLGTYPIEVSYAGNKYYDSSKLSTKVKVVEPSISISKIITAAKDLKVRVEYINILNKEYSVNIDGRKYTMDEFAYLMAGALTNINSGSKAKVKIKDLSNNYNSSGSKISGKLYKAEYLKLAKNVTSFVNENKRIPNYKPTNLGKMEANLYIYAFTAALDYYGNHKKLPSYVTVKTKLVRGGYSISISQNGKILNYRQIFDSDVFAKYLKTGGKSALNDAIKKKAKQLTAGLSSPKAKANAIFEFVRDDIKYNFYTNSLKGAKGTLSSKGGNCCDKANLIVAMCRSVGIYARYSHAKNCKFASGLNTGHVWAQVYDPISQTWYTADATSRRNELGNIKNWNTKSYSIPKNYALIPF</sequence>
<dbReference type="Proteomes" id="UP000732619">
    <property type="component" value="Unassembled WGS sequence"/>
</dbReference>
<comment type="caution">
    <text evidence="3">The sequence shown here is derived from an EMBL/GenBank/DDBJ whole genome shotgun (WGS) entry which is preliminary data.</text>
</comment>
<dbReference type="SMART" id="SM00460">
    <property type="entry name" value="TGc"/>
    <property type="match status" value="1"/>
</dbReference>
<dbReference type="Gene3D" id="3.10.620.30">
    <property type="match status" value="1"/>
</dbReference>
<evidence type="ECO:0000313" key="3">
    <source>
        <dbReference type="EMBL" id="MBE6512493.1"/>
    </source>
</evidence>
<feature type="compositionally biased region" description="Polar residues" evidence="1">
    <location>
        <begin position="44"/>
        <end position="55"/>
    </location>
</feature>
<dbReference type="PANTHER" id="PTHR33490:SF3">
    <property type="entry name" value="CONSERVED INTEGRAL MEMBRANE PROTEIN"/>
    <property type="match status" value="1"/>
</dbReference>
<name>A0A8T3VMZ9_METOL</name>
<dbReference type="InterPro" id="IPR018975">
    <property type="entry name" value="Pseudomurein-binding_repeat"/>
</dbReference>
<feature type="compositionally biased region" description="Low complexity" evidence="1">
    <location>
        <begin position="56"/>
        <end position="75"/>
    </location>
</feature>
<dbReference type="SUPFAM" id="SSF54001">
    <property type="entry name" value="Cysteine proteinases"/>
    <property type="match status" value="1"/>
</dbReference>
<dbReference type="AlphaFoldDB" id="A0A8T3VMZ9"/>
<dbReference type="Pfam" id="PF09373">
    <property type="entry name" value="PMBR"/>
    <property type="match status" value="1"/>
</dbReference>
<dbReference type="Pfam" id="PF01841">
    <property type="entry name" value="Transglut_core"/>
    <property type="match status" value="1"/>
</dbReference>
<organism evidence="3 4">
    <name type="scientific">Methanobrevibacter olleyae</name>
    <dbReference type="NCBI Taxonomy" id="294671"/>
    <lineage>
        <taxon>Archaea</taxon>
        <taxon>Methanobacteriati</taxon>
        <taxon>Methanobacteriota</taxon>
        <taxon>Methanomada group</taxon>
        <taxon>Methanobacteria</taxon>
        <taxon>Methanobacteriales</taxon>
        <taxon>Methanobacteriaceae</taxon>
        <taxon>Methanobrevibacter</taxon>
    </lineage>
</organism>
<evidence type="ECO:0000313" key="4">
    <source>
        <dbReference type="Proteomes" id="UP000732619"/>
    </source>
</evidence>
<dbReference type="InterPro" id="IPR038765">
    <property type="entry name" value="Papain-like_cys_pep_sf"/>
</dbReference>
<gene>
    <name evidence="3" type="ORF">E7Z75_05055</name>
</gene>
<dbReference type="InterPro" id="IPR002931">
    <property type="entry name" value="Transglutaminase-like"/>
</dbReference>
<evidence type="ECO:0000259" key="2">
    <source>
        <dbReference type="SMART" id="SM00460"/>
    </source>
</evidence>
<feature type="domain" description="Transglutaminase-like" evidence="2">
    <location>
        <begin position="698"/>
        <end position="762"/>
    </location>
</feature>
<evidence type="ECO:0000256" key="1">
    <source>
        <dbReference type="SAM" id="MobiDB-lite"/>
    </source>
</evidence>
<proteinExistence type="predicted"/>
<dbReference type="PANTHER" id="PTHR33490">
    <property type="entry name" value="BLR5614 PROTEIN-RELATED"/>
    <property type="match status" value="1"/>
</dbReference>
<dbReference type="EMBL" id="SUTG01000019">
    <property type="protein sequence ID" value="MBE6512493.1"/>
    <property type="molecule type" value="Genomic_DNA"/>
</dbReference>
<protein>
    <submittedName>
        <fullName evidence="3">Transglutaminase domain-containing protein</fullName>
    </submittedName>
</protein>